<dbReference type="InterPro" id="IPR010567">
    <property type="entry name" value="OrfX2/OrfX3/P47"/>
</dbReference>
<feature type="domain" description="Protein OrfX2/OrfX3/P47" evidence="3">
    <location>
        <begin position="6"/>
        <end position="468"/>
    </location>
</feature>
<feature type="compositionally biased region" description="Acidic residues" evidence="2">
    <location>
        <begin position="672"/>
        <end position="696"/>
    </location>
</feature>
<accession>A0A9P9DRB0</accession>
<dbReference type="AlphaFoldDB" id="A0A9P9DRB0"/>
<gene>
    <name evidence="4" type="ORF">EDB81DRAFT_913284</name>
</gene>
<reference evidence="4" key="1">
    <citation type="journal article" date="2021" name="Nat. Commun.">
        <title>Genetic determinants of endophytism in the Arabidopsis root mycobiome.</title>
        <authorList>
            <person name="Mesny F."/>
            <person name="Miyauchi S."/>
            <person name="Thiergart T."/>
            <person name="Pickel B."/>
            <person name="Atanasova L."/>
            <person name="Karlsson M."/>
            <person name="Huettel B."/>
            <person name="Barry K.W."/>
            <person name="Haridas S."/>
            <person name="Chen C."/>
            <person name="Bauer D."/>
            <person name="Andreopoulos W."/>
            <person name="Pangilinan J."/>
            <person name="LaButti K."/>
            <person name="Riley R."/>
            <person name="Lipzen A."/>
            <person name="Clum A."/>
            <person name="Drula E."/>
            <person name="Henrissat B."/>
            <person name="Kohler A."/>
            <person name="Grigoriev I.V."/>
            <person name="Martin F.M."/>
            <person name="Hacquard S."/>
        </authorList>
    </citation>
    <scope>NUCLEOTIDE SEQUENCE</scope>
    <source>
        <strain evidence="4">MPI-CAGE-AT-0147</strain>
    </source>
</reference>
<evidence type="ECO:0000259" key="3">
    <source>
        <dbReference type="Pfam" id="PF06597"/>
    </source>
</evidence>
<dbReference type="Proteomes" id="UP000738349">
    <property type="component" value="Unassembled WGS sequence"/>
</dbReference>
<evidence type="ECO:0000256" key="2">
    <source>
        <dbReference type="SAM" id="MobiDB-lite"/>
    </source>
</evidence>
<evidence type="ECO:0000256" key="1">
    <source>
        <dbReference type="ARBA" id="ARBA00023026"/>
    </source>
</evidence>
<protein>
    <submittedName>
        <fullName evidence="4">Clostridium P-47 protein-domain-containing protein</fullName>
    </submittedName>
</protein>
<dbReference type="OrthoDB" id="5241403at2759"/>
<dbReference type="Pfam" id="PF06597">
    <property type="entry name" value="Clostridium_P47"/>
    <property type="match status" value="1"/>
</dbReference>
<name>A0A9P9DRB0_9HYPO</name>
<evidence type="ECO:0000313" key="5">
    <source>
        <dbReference type="Proteomes" id="UP000738349"/>
    </source>
</evidence>
<sequence length="718" mass="76527">MPSISTNGWDLVYATSYTNINAQIAAQWQSLITNAPSLSKITAALPNNKATLSLTMSPWQLTQGGSGSIASLVLPIETGSFDGIDGTYDLAGQSITITLSLQWVPQPNQIQFSITNNVSTIEADLNGNTKVTSNIIQAFASDNVQLSTSATITVITPGVCWKITDQASKLSFYVYVTSADNSQSLLEVYQYVVHSLVVQPRTPATPVTVITAGNITDEIDGPILMELIDQNIEENIKEFNFVFAAVDVVSSLAKNDAWAWLQPTYNGYAVVEPLSTPTNDNCVFAILSMVNNNSNLDPVLQVDPGAIAPKCTSSLLISPTMFLQNMLAAGVASVFTGADRSNFAIDESNLSITNTSTVTWAELQLDSDTKATLTIDPNNFAMSVENDRITIQFSNLNYPLKELGVTVGSTDIIFTGQFMLGLKTGSNGNKTLWFDPAKDQPNITDVTSVMNPTYYEVEKIMGYINIGLSVIGIGAAWGAGIASKAASKTAEEAGVMEAGAGAEEVQQTFKKILSDPETRQNFVDQAGEGGLEMLNNTVVNIKKANIWGSVAKWSGTLAGLTGAASGELQSLASTLEEGSNNKWEHTPAFSNFADLAIARYSFGGLTDLNVETAGLAESLQIGFTTQSPHIATASIASPPITPPTIAPTGTGLESEEDVAVEVEVEVTEMVEVEEDVEEEADDEDKESAKEDEDDDNAVPVLAVVDADVVSLRATQRVI</sequence>
<keyword evidence="5" id="KW-1185">Reference proteome</keyword>
<evidence type="ECO:0000313" key="4">
    <source>
        <dbReference type="EMBL" id="KAH7123146.1"/>
    </source>
</evidence>
<keyword evidence="1" id="KW-0843">Virulence</keyword>
<dbReference type="EMBL" id="JAGMUV010000023">
    <property type="protein sequence ID" value="KAH7123146.1"/>
    <property type="molecule type" value="Genomic_DNA"/>
</dbReference>
<feature type="region of interest" description="Disordered" evidence="2">
    <location>
        <begin position="672"/>
        <end position="699"/>
    </location>
</feature>
<organism evidence="4 5">
    <name type="scientific">Dactylonectria macrodidyma</name>
    <dbReference type="NCBI Taxonomy" id="307937"/>
    <lineage>
        <taxon>Eukaryota</taxon>
        <taxon>Fungi</taxon>
        <taxon>Dikarya</taxon>
        <taxon>Ascomycota</taxon>
        <taxon>Pezizomycotina</taxon>
        <taxon>Sordariomycetes</taxon>
        <taxon>Hypocreomycetidae</taxon>
        <taxon>Hypocreales</taxon>
        <taxon>Nectriaceae</taxon>
        <taxon>Dactylonectria</taxon>
    </lineage>
</organism>
<comment type="caution">
    <text evidence="4">The sequence shown here is derived from an EMBL/GenBank/DDBJ whole genome shotgun (WGS) entry which is preliminary data.</text>
</comment>
<proteinExistence type="predicted"/>